<evidence type="ECO:0000313" key="2">
    <source>
        <dbReference type="EMBL" id="KAL0062868.1"/>
    </source>
</evidence>
<dbReference type="EMBL" id="JBBXMP010000094">
    <property type="protein sequence ID" value="KAL0062868.1"/>
    <property type="molecule type" value="Genomic_DNA"/>
</dbReference>
<evidence type="ECO:0000256" key="1">
    <source>
        <dbReference type="SAM" id="Phobius"/>
    </source>
</evidence>
<keyword evidence="1" id="KW-1133">Transmembrane helix</keyword>
<organism evidence="2 3">
    <name type="scientific">Marasmius tenuissimus</name>
    <dbReference type="NCBI Taxonomy" id="585030"/>
    <lineage>
        <taxon>Eukaryota</taxon>
        <taxon>Fungi</taxon>
        <taxon>Dikarya</taxon>
        <taxon>Basidiomycota</taxon>
        <taxon>Agaricomycotina</taxon>
        <taxon>Agaricomycetes</taxon>
        <taxon>Agaricomycetidae</taxon>
        <taxon>Agaricales</taxon>
        <taxon>Marasmiineae</taxon>
        <taxon>Marasmiaceae</taxon>
        <taxon>Marasmius</taxon>
    </lineage>
</organism>
<accession>A0ABR2ZQ57</accession>
<reference evidence="2 3" key="1">
    <citation type="submission" date="2024-05" db="EMBL/GenBank/DDBJ databases">
        <title>A draft genome resource for the thread blight pathogen Marasmius tenuissimus strain MS-2.</title>
        <authorList>
            <person name="Yulfo-Soto G.E."/>
            <person name="Baruah I.K."/>
            <person name="Amoako-Attah I."/>
            <person name="Bukari Y."/>
            <person name="Meinhardt L.W."/>
            <person name="Bailey B.A."/>
            <person name="Cohen S.P."/>
        </authorList>
    </citation>
    <scope>NUCLEOTIDE SEQUENCE [LARGE SCALE GENOMIC DNA]</scope>
    <source>
        <strain evidence="2 3">MS-2</strain>
    </source>
</reference>
<evidence type="ECO:0000313" key="3">
    <source>
        <dbReference type="Proteomes" id="UP001437256"/>
    </source>
</evidence>
<keyword evidence="1" id="KW-0812">Transmembrane</keyword>
<dbReference type="Proteomes" id="UP001437256">
    <property type="component" value="Unassembled WGS sequence"/>
</dbReference>
<comment type="caution">
    <text evidence="2">The sequence shown here is derived from an EMBL/GenBank/DDBJ whole genome shotgun (WGS) entry which is preliminary data.</text>
</comment>
<gene>
    <name evidence="2" type="ORF">AAF712_010264</name>
</gene>
<keyword evidence="1" id="KW-0472">Membrane</keyword>
<proteinExistence type="predicted"/>
<name>A0ABR2ZQ57_9AGAR</name>
<keyword evidence="3" id="KW-1185">Reference proteome</keyword>
<protein>
    <submittedName>
        <fullName evidence="2">Uncharacterized protein</fullName>
    </submittedName>
</protein>
<feature type="transmembrane region" description="Helical" evidence="1">
    <location>
        <begin position="12"/>
        <end position="33"/>
    </location>
</feature>
<sequence length="71" mass="7843">MAISDAIIGAESVGVLVATALWGVTCMQTWWYFETYPNDPKYLKILVSSFPLVAYGLNKAESVRTGNRNVD</sequence>